<feature type="compositionally biased region" description="Basic and acidic residues" evidence="1">
    <location>
        <begin position="27"/>
        <end position="54"/>
    </location>
</feature>
<dbReference type="EMBL" id="ONZP01000320">
    <property type="protein sequence ID" value="SPJ81515.1"/>
    <property type="molecule type" value="Genomic_DNA"/>
</dbReference>
<gene>
    <name evidence="2" type="ORF">FTOL_08920</name>
</gene>
<organism evidence="2 3">
    <name type="scientific">Fusarium torulosum</name>
    <dbReference type="NCBI Taxonomy" id="33205"/>
    <lineage>
        <taxon>Eukaryota</taxon>
        <taxon>Fungi</taxon>
        <taxon>Dikarya</taxon>
        <taxon>Ascomycota</taxon>
        <taxon>Pezizomycotina</taxon>
        <taxon>Sordariomycetes</taxon>
        <taxon>Hypocreomycetidae</taxon>
        <taxon>Hypocreales</taxon>
        <taxon>Nectriaceae</taxon>
        <taxon>Fusarium</taxon>
    </lineage>
</organism>
<evidence type="ECO:0000313" key="2">
    <source>
        <dbReference type="EMBL" id="SPJ81515.1"/>
    </source>
</evidence>
<name>A0AAE8SKE1_9HYPO</name>
<dbReference type="AlphaFoldDB" id="A0AAE8SKE1"/>
<dbReference type="Proteomes" id="UP001187734">
    <property type="component" value="Unassembled WGS sequence"/>
</dbReference>
<accession>A0AAE8SKE1</accession>
<feature type="compositionally biased region" description="Polar residues" evidence="1">
    <location>
        <begin position="1"/>
        <end position="17"/>
    </location>
</feature>
<keyword evidence="3" id="KW-1185">Reference proteome</keyword>
<sequence length="69" mass="7410">MPESTGNGTPASSTTGGNEPKLLPPKILEKVKKWARRDIEENNDKDKDTEEGGVKLDQGSDTEDGGVKL</sequence>
<proteinExistence type="predicted"/>
<evidence type="ECO:0000313" key="3">
    <source>
        <dbReference type="Proteomes" id="UP001187734"/>
    </source>
</evidence>
<feature type="region of interest" description="Disordered" evidence="1">
    <location>
        <begin position="1"/>
        <end position="69"/>
    </location>
</feature>
<protein>
    <submittedName>
        <fullName evidence="2">Uncharacterized protein</fullName>
    </submittedName>
</protein>
<reference evidence="2" key="1">
    <citation type="submission" date="2018-03" db="EMBL/GenBank/DDBJ databases">
        <authorList>
            <person name="Guldener U."/>
        </authorList>
    </citation>
    <scope>NUCLEOTIDE SEQUENCE</scope>
</reference>
<feature type="compositionally biased region" description="Acidic residues" evidence="1">
    <location>
        <begin position="60"/>
        <end position="69"/>
    </location>
</feature>
<comment type="caution">
    <text evidence="2">The sequence shown here is derived from an EMBL/GenBank/DDBJ whole genome shotgun (WGS) entry which is preliminary data.</text>
</comment>
<evidence type="ECO:0000256" key="1">
    <source>
        <dbReference type="SAM" id="MobiDB-lite"/>
    </source>
</evidence>